<dbReference type="UniPathway" id="UPA00031">
    <property type="reaction ID" value="UER00012"/>
</dbReference>
<evidence type="ECO:0000256" key="4">
    <source>
        <dbReference type="ARBA" id="ARBA00011738"/>
    </source>
</evidence>
<sequence>MTYALPHVSQLKPYSSVPSAQERPEAAATIKLDQNESPYPPSPFVREQMKALLEQAVSRYPSADYGKLKSAIAEHHAVSPAQIICGNGSSELITMLFHTFIGLGGTIAMPYPSFNFYETAANAAQAKLIRVETRADFTIDVDALLAAQAAAIALVNPNAPTGRLLALGEVERLVRLSKGLVVIDEAYIDFAGLPHTAIPLVEKYPNLLVLRTFSKAHGLAGTRVGYGLGHPSIIDALHLTKTIYNISATSESLAIAALADQAYTKQIAANIRTTRIQTEAALRKLGFDVVPSDTNFLLCTPPDRDATPDAPALKRRLAEHGVAVRYFDAPRLQDKIRISIGTEEEMKGVMALIQQWYQ</sequence>
<dbReference type="CDD" id="cd00609">
    <property type="entry name" value="AAT_like"/>
    <property type="match status" value="1"/>
</dbReference>
<feature type="domain" description="Aminotransferase class I/classII large" evidence="12">
    <location>
        <begin position="30"/>
        <end position="349"/>
    </location>
</feature>
<dbReference type="InterPro" id="IPR015422">
    <property type="entry name" value="PyrdxlP-dep_Trfase_small"/>
</dbReference>
<comment type="cofactor">
    <cofactor evidence="1 11">
        <name>pyridoxal 5'-phosphate</name>
        <dbReference type="ChEBI" id="CHEBI:597326"/>
    </cofactor>
</comment>
<evidence type="ECO:0000256" key="6">
    <source>
        <dbReference type="ARBA" id="ARBA00022605"/>
    </source>
</evidence>
<dbReference type="PANTHER" id="PTHR43643">
    <property type="entry name" value="HISTIDINOL-PHOSPHATE AMINOTRANSFERASE 2"/>
    <property type="match status" value="1"/>
</dbReference>
<evidence type="ECO:0000256" key="11">
    <source>
        <dbReference type="HAMAP-Rule" id="MF_01023"/>
    </source>
</evidence>
<dbReference type="InterPro" id="IPR015421">
    <property type="entry name" value="PyrdxlP-dep_Trfase_major"/>
</dbReference>
<evidence type="ECO:0000256" key="2">
    <source>
        <dbReference type="ARBA" id="ARBA00005011"/>
    </source>
</evidence>
<evidence type="ECO:0000256" key="8">
    <source>
        <dbReference type="ARBA" id="ARBA00022898"/>
    </source>
</evidence>
<dbReference type="InterPro" id="IPR005861">
    <property type="entry name" value="HisP_aminotrans"/>
</dbReference>
<dbReference type="InterPro" id="IPR015424">
    <property type="entry name" value="PyrdxlP-dep_Trfase"/>
</dbReference>
<evidence type="ECO:0000256" key="10">
    <source>
        <dbReference type="ARBA" id="ARBA00047481"/>
    </source>
</evidence>
<evidence type="ECO:0000313" key="14">
    <source>
        <dbReference type="Proteomes" id="UP000005387"/>
    </source>
</evidence>
<keyword evidence="14" id="KW-1185">Reference proteome</keyword>
<evidence type="ECO:0000256" key="1">
    <source>
        <dbReference type="ARBA" id="ARBA00001933"/>
    </source>
</evidence>
<dbReference type="InterPro" id="IPR050106">
    <property type="entry name" value="HistidinolP_aminotransfase"/>
</dbReference>
<keyword evidence="8 11" id="KW-0663">Pyridoxal phosphate</keyword>
<dbReference type="Gene3D" id="3.90.1150.10">
    <property type="entry name" value="Aspartate Aminotransferase, domain 1"/>
    <property type="match status" value="1"/>
</dbReference>
<dbReference type="EMBL" id="AEDD01000002">
    <property type="protein sequence ID" value="EFM12047.1"/>
    <property type="molecule type" value="Genomic_DNA"/>
</dbReference>
<dbReference type="NCBIfam" id="TIGR01141">
    <property type="entry name" value="hisC"/>
    <property type="match status" value="1"/>
</dbReference>
<proteinExistence type="inferred from homology"/>
<keyword evidence="5 11" id="KW-0032">Aminotransferase</keyword>
<dbReference type="RefSeq" id="WP_006036742.1">
    <property type="nucleotide sequence ID" value="NZ_AEDD01000002.1"/>
</dbReference>
<reference evidence="13 14" key="1">
    <citation type="submission" date="2010-07" db="EMBL/GenBank/DDBJ databases">
        <title>The draft genome of Paenibacillus curdlanolyticus YK9.</title>
        <authorList>
            <consortium name="US DOE Joint Genome Institute (JGI-PGF)"/>
            <person name="Lucas S."/>
            <person name="Copeland A."/>
            <person name="Lapidus A."/>
            <person name="Cheng J.-F."/>
            <person name="Bruce D."/>
            <person name="Goodwin L."/>
            <person name="Pitluck S."/>
            <person name="Land M.L."/>
            <person name="Hauser L."/>
            <person name="Chang Y.-J."/>
            <person name="Jeffries C."/>
            <person name="Anderson I.J."/>
            <person name="Johnson E."/>
            <person name="Loganathan U."/>
            <person name="Mulhopadhyay B."/>
            <person name="Kyrpides N."/>
            <person name="Woyke T.J."/>
        </authorList>
    </citation>
    <scope>NUCLEOTIDE SEQUENCE [LARGE SCALE GENOMIC DNA]</scope>
    <source>
        <strain evidence="13 14">YK9</strain>
    </source>
</reference>
<dbReference type="GO" id="GO:0000105">
    <property type="term" value="P:L-histidine biosynthetic process"/>
    <property type="evidence" value="ECO:0007669"/>
    <property type="project" value="UniProtKB-UniRule"/>
</dbReference>
<evidence type="ECO:0000256" key="5">
    <source>
        <dbReference type="ARBA" id="ARBA00022576"/>
    </source>
</evidence>
<evidence type="ECO:0000259" key="12">
    <source>
        <dbReference type="Pfam" id="PF00155"/>
    </source>
</evidence>
<dbReference type="PANTHER" id="PTHR43643:SF6">
    <property type="entry name" value="HISTIDINOL-PHOSPHATE AMINOTRANSFERASE"/>
    <property type="match status" value="1"/>
</dbReference>
<dbReference type="AlphaFoldDB" id="E0I505"/>
<keyword evidence="9 11" id="KW-0368">Histidine biosynthesis</keyword>
<comment type="catalytic activity">
    <reaction evidence="10 11">
        <text>L-histidinol phosphate + 2-oxoglutarate = 3-(imidazol-4-yl)-2-oxopropyl phosphate + L-glutamate</text>
        <dbReference type="Rhea" id="RHEA:23744"/>
        <dbReference type="ChEBI" id="CHEBI:16810"/>
        <dbReference type="ChEBI" id="CHEBI:29985"/>
        <dbReference type="ChEBI" id="CHEBI:57766"/>
        <dbReference type="ChEBI" id="CHEBI:57980"/>
        <dbReference type="EC" id="2.6.1.9"/>
    </reaction>
</comment>
<keyword evidence="7 11" id="KW-0808">Transferase</keyword>
<accession>E0I505</accession>
<comment type="subunit">
    <text evidence="4 11">Homodimer.</text>
</comment>
<organism evidence="13 14">
    <name type="scientific">Paenibacillus curdlanolyticus YK9</name>
    <dbReference type="NCBI Taxonomy" id="717606"/>
    <lineage>
        <taxon>Bacteria</taxon>
        <taxon>Bacillati</taxon>
        <taxon>Bacillota</taxon>
        <taxon>Bacilli</taxon>
        <taxon>Bacillales</taxon>
        <taxon>Paenibacillaceae</taxon>
        <taxon>Paenibacillus</taxon>
    </lineage>
</organism>
<evidence type="ECO:0000256" key="7">
    <source>
        <dbReference type="ARBA" id="ARBA00022679"/>
    </source>
</evidence>
<dbReference type="OrthoDB" id="9813612at2"/>
<dbReference type="HAMAP" id="MF_01023">
    <property type="entry name" value="HisC_aminotrans_2"/>
    <property type="match status" value="1"/>
</dbReference>
<dbReference type="GO" id="GO:0004400">
    <property type="term" value="F:histidinol-phosphate transaminase activity"/>
    <property type="evidence" value="ECO:0007669"/>
    <property type="project" value="UniProtKB-UniRule"/>
</dbReference>
<evidence type="ECO:0000313" key="13">
    <source>
        <dbReference type="EMBL" id="EFM12047.1"/>
    </source>
</evidence>
<dbReference type="Pfam" id="PF00155">
    <property type="entry name" value="Aminotran_1_2"/>
    <property type="match status" value="1"/>
</dbReference>
<dbReference type="InterPro" id="IPR004839">
    <property type="entry name" value="Aminotransferase_I/II_large"/>
</dbReference>
<feature type="modified residue" description="N6-(pyridoxal phosphate)lysine" evidence="11">
    <location>
        <position position="215"/>
    </location>
</feature>
<gene>
    <name evidence="11" type="primary">hisC</name>
    <name evidence="13" type="ORF">PaecuDRAFT_0727</name>
</gene>
<dbReference type="Proteomes" id="UP000005387">
    <property type="component" value="Unassembled WGS sequence"/>
</dbReference>
<evidence type="ECO:0000256" key="3">
    <source>
        <dbReference type="ARBA" id="ARBA00007970"/>
    </source>
</evidence>
<protein>
    <recommendedName>
        <fullName evidence="11">Histidinol-phosphate aminotransferase</fullName>
        <ecNumber evidence="11">2.6.1.9</ecNumber>
    </recommendedName>
    <alternativeName>
        <fullName evidence="11">Imidazole acetol-phosphate transaminase</fullName>
    </alternativeName>
</protein>
<evidence type="ECO:0000256" key="9">
    <source>
        <dbReference type="ARBA" id="ARBA00023102"/>
    </source>
</evidence>
<name>E0I505_9BACL</name>
<dbReference type="GO" id="GO:0030170">
    <property type="term" value="F:pyridoxal phosphate binding"/>
    <property type="evidence" value="ECO:0007669"/>
    <property type="project" value="InterPro"/>
</dbReference>
<keyword evidence="6 11" id="KW-0028">Amino-acid biosynthesis</keyword>
<comment type="similarity">
    <text evidence="3 11">Belongs to the class-II pyridoxal-phosphate-dependent aminotransferase family. Histidinol-phosphate aminotransferase subfamily.</text>
</comment>
<dbReference type="STRING" id="717606.PaecuDRAFT_0727"/>
<dbReference type="Gene3D" id="3.40.640.10">
    <property type="entry name" value="Type I PLP-dependent aspartate aminotransferase-like (Major domain)"/>
    <property type="match status" value="1"/>
</dbReference>
<dbReference type="EC" id="2.6.1.9" evidence="11"/>
<dbReference type="eggNOG" id="COG0079">
    <property type="taxonomic scope" value="Bacteria"/>
</dbReference>
<comment type="pathway">
    <text evidence="2 11">Amino-acid biosynthesis; L-histidine biosynthesis; L-histidine from 5-phospho-alpha-D-ribose 1-diphosphate: step 7/9.</text>
</comment>
<dbReference type="SUPFAM" id="SSF53383">
    <property type="entry name" value="PLP-dependent transferases"/>
    <property type="match status" value="1"/>
</dbReference>